<name>A0A814MJZ3_ADIRI</name>
<evidence type="ECO:0000313" key="3">
    <source>
        <dbReference type="EMBL" id="CAF1456091.1"/>
    </source>
</evidence>
<dbReference type="SUPFAM" id="SSF57414">
    <property type="entry name" value="Hairpin loop containing domain-like"/>
    <property type="match status" value="1"/>
</dbReference>
<dbReference type="EMBL" id="CAJNOJ010000089">
    <property type="protein sequence ID" value="CAF1080424.1"/>
    <property type="molecule type" value="Genomic_DNA"/>
</dbReference>
<comment type="caution">
    <text evidence="2">The sequence shown here is derived from an EMBL/GenBank/DDBJ whole genome shotgun (WGS) entry which is preliminary data.</text>
</comment>
<evidence type="ECO:0000313" key="4">
    <source>
        <dbReference type="Proteomes" id="UP000663828"/>
    </source>
</evidence>
<gene>
    <name evidence="2" type="ORF">EDS130_LOCUS18933</name>
    <name evidence="3" type="ORF">XAT740_LOCUS37159</name>
</gene>
<evidence type="ECO:0000313" key="2">
    <source>
        <dbReference type="EMBL" id="CAF1080424.1"/>
    </source>
</evidence>
<reference evidence="2" key="1">
    <citation type="submission" date="2021-02" db="EMBL/GenBank/DDBJ databases">
        <authorList>
            <person name="Nowell W R."/>
        </authorList>
    </citation>
    <scope>NUCLEOTIDE SEQUENCE</scope>
</reference>
<dbReference type="AlphaFoldDB" id="A0A814MJZ3"/>
<keyword evidence="4" id="KW-1185">Reference proteome</keyword>
<dbReference type="PROSITE" id="PS50948">
    <property type="entry name" value="PAN"/>
    <property type="match status" value="1"/>
</dbReference>
<feature type="domain" description="Apple" evidence="1">
    <location>
        <begin position="1"/>
        <end position="56"/>
    </location>
</feature>
<proteinExistence type="predicted"/>
<dbReference type="EMBL" id="CAJNOR010003880">
    <property type="protein sequence ID" value="CAF1456091.1"/>
    <property type="molecule type" value="Genomic_DNA"/>
</dbReference>
<evidence type="ECO:0000259" key="1">
    <source>
        <dbReference type="PROSITE" id="PS50948"/>
    </source>
</evidence>
<sequence>MESFKECAIECNQNVMCRVFNYNAVNSQECRLLEGDTNALGDIVISSSAQLAVGAVHISANDFIEYVRPCTSFCKSRYLMCGSSLTCECIKHTYWDQISFTLVYHTDNADVSCFHWYFVVSKVALTYITCTTVAGYGNESSGNDATRIYAHRSIYVSPIDETLYVSVSKDCRVERFDFE</sequence>
<protein>
    <recommendedName>
        <fullName evidence="1">Apple domain-containing protein</fullName>
    </recommendedName>
</protein>
<accession>A0A814MJZ3</accession>
<evidence type="ECO:0000313" key="5">
    <source>
        <dbReference type="Proteomes" id="UP000663852"/>
    </source>
</evidence>
<dbReference type="Proteomes" id="UP000663852">
    <property type="component" value="Unassembled WGS sequence"/>
</dbReference>
<dbReference type="Pfam" id="PF00024">
    <property type="entry name" value="PAN_1"/>
    <property type="match status" value="1"/>
</dbReference>
<dbReference type="Proteomes" id="UP000663828">
    <property type="component" value="Unassembled WGS sequence"/>
</dbReference>
<dbReference type="InterPro" id="IPR003609">
    <property type="entry name" value="Pan_app"/>
</dbReference>
<organism evidence="2 5">
    <name type="scientific">Adineta ricciae</name>
    <name type="common">Rotifer</name>
    <dbReference type="NCBI Taxonomy" id="249248"/>
    <lineage>
        <taxon>Eukaryota</taxon>
        <taxon>Metazoa</taxon>
        <taxon>Spiralia</taxon>
        <taxon>Gnathifera</taxon>
        <taxon>Rotifera</taxon>
        <taxon>Eurotatoria</taxon>
        <taxon>Bdelloidea</taxon>
        <taxon>Adinetida</taxon>
        <taxon>Adinetidae</taxon>
        <taxon>Adineta</taxon>
    </lineage>
</organism>